<comment type="caution">
    <text evidence="1">The sequence shown here is derived from an EMBL/GenBank/DDBJ whole genome shotgun (WGS) entry which is preliminary data.</text>
</comment>
<dbReference type="AlphaFoldDB" id="A0A7C4QJH1"/>
<dbReference type="EMBL" id="DSVQ01000016">
    <property type="protein sequence ID" value="HGT40341.1"/>
    <property type="molecule type" value="Genomic_DNA"/>
</dbReference>
<gene>
    <name evidence="1" type="ORF">ENS64_13935</name>
</gene>
<dbReference type="PANTHER" id="PTHR33361">
    <property type="entry name" value="GLR0591 PROTEIN"/>
    <property type="match status" value="1"/>
</dbReference>
<proteinExistence type="predicted"/>
<accession>A0A7C4QJH1</accession>
<sequence>MRPRAALGFAHAWRSWLPHAWQALLFIVRSRVGENGLALRDDLQFSFLIRPESLTVTRVLFAVCLWFGSCGLVLPHGRSAFAAPPSTASERLHALFAAEWEYALREAPTWASHLGDKRYNDRWPDVSLAAIERRHAHRQEVLRQLQAIPLAELSSPSDRLNYRLFLKLLEGELEGHAFRGFLMPLDQRGGIQDESALADSLSFEAVSDYEAWLSRLRSFPRYVEQTMELMRQGVRERIVQPQIVMRRIPAQIRRQIVDDPADSLFYKPFKAFPADIPASERERLRQAARDAIRTGVVPAFRRFAEFFDHEYLPHCFPGVGAWQLPRGDEFYAFSARQYTTTNLTPAEIHAVGLKEVARIRGEMERVKEQVGFRGSLQEFFVYLRTDPQFQIRDPQQLLTAYQAFCKRMDPQLPKLFRTLPRIPYGVEPIPENMAPDTTAAYYRPPAADGSRAGTFFVNLYKPESRPTYEIAALSLHEAVPGHHLQIALATELADVPHFRRFASFTAYVEGWALYSESLGDQLGAYDDPYAKFGQLTYEMWRAVRLVVDTGLHALKWSREQAIDYFAQNAAKTELDIVNEVDRYIAWPGQALAYKIGELKIKELRERARQRLGDRFDLREFHDVVLRHGAVPLDVLEQLVDEWLAEQAPSRSE</sequence>
<reference evidence="1" key="1">
    <citation type="journal article" date="2020" name="mSystems">
        <title>Genome- and Community-Level Interaction Insights into Carbon Utilization and Element Cycling Functions of Hydrothermarchaeota in Hydrothermal Sediment.</title>
        <authorList>
            <person name="Zhou Z."/>
            <person name="Liu Y."/>
            <person name="Xu W."/>
            <person name="Pan J."/>
            <person name="Luo Z.H."/>
            <person name="Li M."/>
        </authorList>
    </citation>
    <scope>NUCLEOTIDE SEQUENCE [LARGE SCALE GENOMIC DNA]</scope>
    <source>
        <strain evidence="1">SpSt-508</strain>
    </source>
</reference>
<organism evidence="1">
    <name type="scientific">Schlesneria paludicola</name>
    <dbReference type="NCBI Taxonomy" id="360056"/>
    <lineage>
        <taxon>Bacteria</taxon>
        <taxon>Pseudomonadati</taxon>
        <taxon>Planctomycetota</taxon>
        <taxon>Planctomycetia</taxon>
        <taxon>Planctomycetales</taxon>
        <taxon>Planctomycetaceae</taxon>
        <taxon>Schlesneria</taxon>
    </lineage>
</organism>
<protein>
    <submittedName>
        <fullName evidence="1">DUF885 domain-containing protein</fullName>
    </submittedName>
</protein>
<evidence type="ECO:0000313" key="1">
    <source>
        <dbReference type="EMBL" id="HGT40341.1"/>
    </source>
</evidence>
<dbReference type="InterPro" id="IPR010281">
    <property type="entry name" value="DUF885"/>
</dbReference>
<name>A0A7C4QJH1_9PLAN</name>
<dbReference type="Pfam" id="PF05960">
    <property type="entry name" value="DUF885"/>
    <property type="match status" value="1"/>
</dbReference>
<dbReference type="PANTHER" id="PTHR33361:SF2">
    <property type="entry name" value="DUF885 DOMAIN-CONTAINING PROTEIN"/>
    <property type="match status" value="1"/>
</dbReference>